<name>A0AAV4LC07_9BACL</name>
<sequence length="583" mass="65269">MGFVHDGRRRIRPLTISEFRSLMRVSKGIEEADVYFCGGTVCNVYSGEWINANVAVKGRHIAYVGMSDQMVGENTRVIDVHDQYIVPGYMEPHAHPFQLYNPYTFAQFALLHGTTFLVNDNLTLYLTMPIERMEEFFHEAGQWPVKMTWWARFDPQTSSPESESLFDPVRIRRLLGNPYVLQGGELTAWPQILAGTNDELELNLWEAGNMGKRVEGHMPGASIETLSAMTAAGVTACHEAMTGEEALRRLRLGLWTSLRYSSLRPDLPVLIRDLLLSQADFHRMMMTTDGATPAFLERGLTDEMVRVAIESGLEPMRAYQMVTVQPAMYYGIDGEVGGIAPGRIADLLLLSAPTIPTPEQVWADGKLAASQGELQIDWKEPDWAYYGQSGLLLDWLTVSEDFYLQEDEKVYVIDLENPAITRIREGITADDLTGILITRDGKHAVRSAVRGFARRLDGMASSFTASGDFMALGRNPAAMQQALNRVLQIGGGIVLIENGEVLFELALPLAGKMSKRPLTELTVENKKLERLLSERGYPHYDLIYTLLFFTSTHLPEVRFTPRGILHVKSGEILVPAKVRRVSL</sequence>
<evidence type="ECO:0000259" key="5">
    <source>
        <dbReference type="Pfam" id="PF01979"/>
    </source>
</evidence>
<reference evidence="7" key="1">
    <citation type="journal article" date="2023" name="Int. J. Syst. Evol. Microbiol.">
        <title>Collibacillus ludicampi gen. nov., sp. nov., a new soil bacterium of the family Alicyclobacillaceae.</title>
        <authorList>
            <person name="Jojima T."/>
            <person name="Ioku Y."/>
            <person name="Fukuta Y."/>
            <person name="Shirasaka N."/>
            <person name="Matsumura Y."/>
            <person name="Mori M."/>
        </authorList>
    </citation>
    <scope>NUCLEOTIDE SEQUENCE</scope>
    <source>
        <strain evidence="7">TP075</strain>
    </source>
</reference>
<evidence type="ECO:0000256" key="2">
    <source>
        <dbReference type="ARBA" id="ARBA00012782"/>
    </source>
</evidence>
<dbReference type="InterPro" id="IPR011059">
    <property type="entry name" value="Metal-dep_hydrolase_composite"/>
</dbReference>
<dbReference type="GO" id="GO:0000034">
    <property type="term" value="F:adenine deaminase activity"/>
    <property type="evidence" value="ECO:0007669"/>
    <property type="project" value="UniProtKB-EC"/>
</dbReference>
<feature type="domain" description="Amidohydrolase-related" evidence="5">
    <location>
        <begin position="84"/>
        <end position="365"/>
    </location>
</feature>
<gene>
    <name evidence="7" type="ORF">DNHGIG_05460</name>
</gene>
<evidence type="ECO:0000313" key="8">
    <source>
        <dbReference type="Proteomes" id="UP001057291"/>
    </source>
</evidence>
<keyword evidence="3" id="KW-0378">Hydrolase</keyword>
<evidence type="ECO:0000313" key="7">
    <source>
        <dbReference type="EMBL" id="GIM44997.1"/>
    </source>
</evidence>
<keyword evidence="8" id="KW-1185">Reference proteome</keyword>
<dbReference type="SUPFAM" id="SSF51556">
    <property type="entry name" value="Metallo-dependent hydrolases"/>
    <property type="match status" value="1"/>
</dbReference>
<dbReference type="Gene3D" id="3.20.20.140">
    <property type="entry name" value="Metal-dependent hydrolases"/>
    <property type="match status" value="1"/>
</dbReference>
<dbReference type="Gene3D" id="2.30.40.10">
    <property type="entry name" value="Urease, subunit C, domain 1"/>
    <property type="match status" value="1"/>
</dbReference>
<comment type="caution">
    <text evidence="7">The sequence shown here is derived from an EMBL/GenBank/DDBJ whole genome shotgun (WGS) entry which is preliminary data.</text>
</comment>
<accession>A0AAV4LC07</accession>
<comment type="similarity">
    <text evidence="1">Belongs to the metallo-dependent hydrolases superfamily. Adenine deaminase family.</text>
</comment>
<evidence type="ECO:0000256" key="4">
    <source>
        <dbReference type="ARBA" id="ARBA00047720"/>
    </source>
</evidence>
<evidence type="ECO:0000256" key="1">
    <source>
        <dbReference type="ARBA" id="ARBA00006773"/>
    </source>
</evidence>
<feature type="domain" description="Adenine deaminase C-terminal" evidence="6">
    <location>
        <begin position="435"/>
        <end position="569"/>
    </location>
</feature>
<dbReference type="EC" id="3.5.4.2" evidence="2"/>
<dbReference type="InterPro" id="IPR006680">
    <property type="entry name" value="Amidohydro-rel"/>
</dbReference>
<evidence type="ECO:0000256" key="3">
    <source>
        <dbReference type="ARBA" id="ARBA00022801"/>
    </source>
</evidence>
<protein>
    <recommendedName>
        <fullName evidence="2">adenine deaminase</fullName>
        <ecNumber evidence="2">3.5.4.2</ecNumber>
    </recommendedName>
</protein>
<dbReference type="Proteomes" id="UP001057291">
    <property type="component" value="Unassembled WGS sequence"/>
</dbReference>
<dbReference type="EMBL" id="BOQE01000001">
    <property type="protein sequence ID" value="GIM44997.1"/>
    <property type="molecule type" value="Genomic_DNA"/>
</dbReference>
<dbReference type="Pfam" id="PF13382">
    <property type="entry name" value="Adenine_deam_C"/>
    <property type="match status" value="1"/>
</dbReference>
<dbReference type="PANTHER" id="PTHR11113">
    <property type="entry name" value="N-ACETYLGLUCOSAMINE-6-PHOSPHATE DEACETYLASE"/>
    <property type="match status" value="1"/>
</dbReference>
<evidence type="ECO:0000259" key="6">
    <source>
        <dbReference type="Pfam" id="PF13382"/>
    </source>
</evidence>
<dbReference type="PANTHER" id="PTHR11113:SF6">
    <property type="entry name" value="ADENINE DEAMINASE YERA-RELATED"/>
    <property type="match status" value="1"/>
</dbReference>
<organism evidence="7 8">
    <name type="scientific">Collibacillus ludicampi</name>
    <dbReference type="NCBI Taxonomy" id="2771369"/>
    <lineage>
        <taxon>Bacteria</taxon>
        <taxon>Bacillati</taxon>
        <taxon>Bacillota</taxon>
        <taxon>Bacilli</taxon>
        <taxon>Bacillales</taxon>
        <taxon>Alicyclobacillaceae</taxon>
        <taxon>Collibacillus</taxon>
    </lineage>
</organism>
<dbReference type="InterPro" id="IPR026912">
    <property type="entry name" value="Adenine_deam_C"/>
</dbReference>
<comment type="catalytic activity">
    <reaction evidence="4">
        <text>adenine + H2O + H(+) = hypoxanthine + NH4(+)</text>
        <dbReference type="Rhea" id="RHEA:23688"/>
        <dbReference type="ChEBI" id="CHEBI:15377"/>
        <dbReference type="ChEBI" id="CHEBI:15378"/>
        <dbReference type="ChEBI" id="CHEBI:16708"/>
        <dbReference type="ChEBI" id="CHEBI:17368"/>
        <dbReference type="ChEBI" id="CHEBI:28938"/>
        <dbReference type="EC" id="3.5.4.2"/>
    </reaction>
</comment>
<dbReference type="InterPro" id="IPR032466">
    <property type="entry name" value="Metal_Hydrolase"/>
</dbReference>
<proteinExistence type="inferred from homology"/>
<dbReference type="RefSeq" id="WP_282198242.1">
    <property type="nucleotide sequence ID" value="NZ_BOQE01000001.1"/>
</dbReference>
<dbReference type="AlphaFoldDB" id="A0AAV4LC07"/>
<dbReference type="Pfam" id="PF01979">
    <property type="entry name" value="Amidohydro_1"/>
    <property type="match status" value="1"/>
</dbReference>
<dbReference type="SUPFAM" id="SSF51338">
    <property type="entry name" value="Composite domain of metallo-dependent hydrolases"/>
    <property type="match status" value="1"/>
</dbReference>